<feature type="compositionally biased region" description="Polar residues" evidence="4">
    <location>
        <begin position="409"/>
        <end position="423"/>
    </location>
</feature>
<dbReference type="GO" id="GO:0000423">
    <property type="term" value="P:mitophagy"/>
    <property type="evidence" value="ECO:0007669"/>
    <property type="project" value="TreeGrafter"/>
</dbReference>
<accession>A0A9N8WKS5</accession>
<feature type="compositionally biased region" description="Low complexity" evidence="4">
    <location>
        <begin position="622"/>
        <end position="635"/>
    </location>
</feature>
<evidence type="ECO:0000256" key="1">
    <source>
        <dbReference type="ARBA" id="ARBA00005246"/>
    </source>
</evidence>
<sequence>MLAQQRSSRADQIIQNFYTKVAQIITQARLIEYDNNNPNQRRANRWFNLELEDSDIYREDIKYWRTTAVSSQSPPQPMVIQFYLDISDLAQDQILVLADEFYGRHRVTVEEIDEYSKRRRKDRIMLESWTLTLRFVSKSYKMEKCGNNAGREGVGKVLVDPPIPDSQAELPIVYKKSITFFRSLYSYVRLLPMYGLFKRLSMKLTQSLKIGHRFVLPNANTRDDVGIDVPIIDKITGPVTSEYQFTPIETPLGVFSLEVIYRNNCDFYIDDDSEAVLSSTLISIDEHYFSPTMARYYRQDDEEEQRQSERRISLPTRMNAPPYLSTSESPRSMDPMFGGVPLVRTRSSSALSQEVETSQHPAFIRSAHHQRQPSYGYGSGTSGLSRDARKLSQVEGSQIKSGHRETLHPQGSPTTSNRPTVTMFNPFKALSLSSSPTSHPPDNLPSPTNSDRGISSSPLYRSPSQVSLGQRYSSSPSSGRPLSIVSNSGVPLSSSVKSTSSGSGSPSGNTLKFSSSFKNRHERSGNVSGSRDKDGTIGGRRPSRSSLYTNRSDDTISERGSFSSSYWPFQEEDDLGDFVRMIESRGPLKMFSRSPTKSDESMSGSIIRSRAKAHNNLSDVLSSNTLPTSSSSSSTQIHPPNDGALLLGSGGSSVSSSLSSVNRSTSLHEKYNNS</sequence>
<dbReference type="GO" id="GO:0034497">
    <property type="term" value="P:protein localization to phagophore assembly site"/>
    <property type="evidence" value="ECO:0007669"/>
    <property type="project" value="TreeGrafter"/>
</dbReference>
<name>A0A9N8WKS5_9GLOM</name>
<feature type="domain" description="Autophagy-related protein 13 N-terminal" evidence="5">
    <location>
        <begin position="14"/>
        <end position="267"/>
    </location>
</feature>
<feature type="region of interest" description="Disordered" evidence="4">
    <location>
        <begin position="298"/>
        <end position="334"/>
    </location>
</feature>
<reference evidence="6" key="1">
    <citation type="submission" date="2021-06" db="EMBL/GenBank/DDBJ databases">
        <authorList>
            <person name="Kallberg Y."/>
            <person name="Tangrot J."/>
            <person name="Rosling A."/>
        </authorList>
    </citation>
    <scope>NUCLEOTIDE SEQUENCE</scope>
    <source>
        <strain evidence="6">IA702</strain>
    </source>
</reference>
<dbReference type="Proteomes" id="UP000789572">
    <property type="component" value="Unassembled WGS sequence"/>
</dbReference>
<keyword evidence="7" id="KW-1185">Reference proteome</keyword>
<feature type="region of interest" description="Disordered" evidence="4">
    <location>
        <begin position="614"/>
        <end position="674"/>
    </location>
</feature>
<protein>
    <recommendedName>
        <fullName evidence="3">Autophagy-related protein 13</fullName>
    </recommendedName>
</protein>
<gene>
    <name evidence="6" type="ORF">POCULU_LOCUS1847</name>
</gene>
<dbReference type="InterPro" id="IPR040182">
    <property type="entry name" value="ATG13"/>
</dbReference>
<feature type="compositionally biased region" description="Polar residues" evidence="4">
    <location>
        <begin position="445"/>
        <end position="466"/>
    </location>
</feature>
<dbReference type="GO" id="GO:0034727">
    <property type="term" value="P:piecemeal microautophagy of the nucleus"/>
    <property type="evidence" value="ECO:0007669"/>
    <property type="project" value="TreeGrafter"/>
</dbReference>
<comment type="similarity">
    <text evidence="1 3">Belongs to the ATG13 family. Fungi subfamily.</text>
</comment>
<comment type="caution">
    <text evidence="6">The sequence shown here is derived from an EMBL/GenBank/DDBJ whole genome shotgun (WGS) entry which is preliminary data.</text>
</comment>
<evidence type="ECO:0000259" key="5">
    <source>
        <dbReference type="Pfam" id="PF10033"/>
    </source>
</evidence>
<organism evidence="6 7">
    <name type="scientific">Paraglomus occultum</name>
    <dbReference type="NCBI Taxonomy" id="144539"/>
    <lineage>
        <taxon>Eukaryota</taxon>
        <taxon>Fungi</taxon>
        <taxon>Fungi incertae sedis</taxon>
        <taxon>Mucoromycota</taxon>
        <taxon>Glomeromycotina</taxon>
        <taxon>Glomeromycetes</taxon>
        <taxon>Paraglomerales</taxon>
        <taxon>Paraglomeraceae</taxon>
        <taxon>Paraglomus</taxon>
    </lineage>
</organism>
<keyword evidence="2 3" id="KW-0072">Autophagy</keyword>
<evidence type="ECO:0000313" key="7">
    <source>
        <dbReference type="Proteomes" id="UP000789572"/>
    </source>
</evidence>
<dbReference type="AlphaFoldDB" id="A0A9N8WKS5"/>
<evidence type="ECO:0000256" key="2">
    <source>
        <dbReference type="ARBA" id="ARBA00023006"/>
    </source>
</evidence>
<evidence type="ECO:0000256" key="4">
    <source>
        <dbReference type="SAM" id="MobiDB-lite"/>
    </source>
</evidence>
<evidence type="ECO:0000313" key="6">
    <source>
        <dbReference type="EMBL" id="CAG8486823.1"/>
    </source>
</evidence>
<dbReference type="Gene3D" id="3.30.900.10">
    <property type="entry name" value="HORMA domain"/>
    <property type="match status" value="1"/>
</dbReference>
<dbReference type="PANTHER" id="PTHR13430:SF4">
    <property type="entry name" value="AUTOPHAGY-RELATED PROTEIN 13"/>
    <property type="match status" value="1"/>
</dbReference>
<feature type="compositionally biased region" description="Low complexity" evidence="4">
    <location>
        <begin position="467"/>
        <end position="511"/>
    </location>
</feature>
<dbReference type="InterPro" id="IPR036570">
    <property type="entry name" value="HORMA_dom_sf"/>
</dbReference>
<dbReference type="GO" id="GO:0000407">
    <property type="term" value="C:phagophore assembly site"/>
    <property type="evidence" value="ECO:0007669"/>
    <property type="project" value="TreeGrafter"/>
</dbReference>
<proteinExistence type="inferred from homology"/>
<feature type="region of interest" description="Disordered" evidence="4">
    <location>
        <begin position="364"/>
        <end position="562"/>
    </location>
</feature>
<dbReference type="GO" id="GO:1990316">
    <property type="term" value="C:Atg1/ULK1 kinase complex"/>
    <property type="evidence" value="ECO:0007669"/>
    <property type="project" value="InterPro"/>
</dbReference>
<evidence type="ECO:0000256" key="3">
    <source>
        <dbReference type="RuleBase" id="RU361214"/>
    </source>
</evidence>
<dbReference type="GO" id="GO:0005829">
    <property type="term" value="C:cytosol"/>
    <property type="evidence" value="ECO:0007669"/>
    <property type="project" value="TreeGrafter"/>
</dbReference>
<feature type="compositionally biased region" description="Low complexity" evidence="4">
    <location>
        <begin position="652"/>
        <end position="661"/>
    </location>
</feature>
<dbReference type="EMBL" id="CAJVPJ010000152">
    <property type="protein sequence ID" value="CAG8486823.1"/>
    <property type="molecule type" value="Genomic_DNA"/>
</dbReference>
<dbReference type="OrthoDB" id="70161at2759"/>
<dbReference type="Gene3D" id="6.10.140.1900">
    <property type="match status" value="1"/>
</dbReference>
<dbReference type="InterPro" id="IPR018731">
    <property type="entry name" value="Atg13_N"/>
</dbReference>
<dbReference type="Pfam" id="PF10033">
    <property type="entry name" value="ATG13"/>
    <property type="match status" value="1"/>
</dbReference>
<dbReference type="PANTHER" id="PTHR13430">
    <property type="match status" value="1"/>
</dbReference>